<dbReference type="InterPro" id="IPR052340">
    <property type="entry name" value="RNase_Y/CdgJ"/>
</dbReference>
<organism evidence="4">
    <name type="scientific">Salinispirillum sp. LH 10-3-1</name>
    <dbReference type="NCBI Taxonomy" id="2952525"/>
    <lineage>
        <taxon>Bacteria</taxon>
        <taxon>Pseudomonadati</taxon>
        <taxon>Pseudomonadota</taxon>
        <taxon>Gammaproteobacteria</taxon>
        <taxon>Oceanospirillales</taxon>
        <taxon>Saccharospirillaceae</taxon>
        <taxon>Salinispirillum</taxon>
    </lineage>
</organism>
<dbReference type="GO" id="GO:0000160">
    <property type="term" value="P:phosphorelay signal transduction system"/>
    <property type="evidence" value="ECO:0007669"/>
    <property type="project" value="InterPro"/>
</dbReference>
<evidence type="ECO:0000256" key="1">
    <source>
        <dbReference type="PROSITE-ProRule" id="PRU00169"/>
    </source>
</evidence>
<reference evidence="4" key="1">
    <citation type="submission" date="2022-07" db="EMBL/GenBank/DDBJ databases">
        <title>Complete genome sequence of Salinispirillum sp. LH10-3-1 capable of multiple carbohydrate inversion isolated from a soda lake.</title>
        <authorList>
            <person name="Liu J."/>
            <person name="Zhai Y."/>
            <person name="Zhang H."/>
            <person name="Yang H."/>
            <person name="Qu J."/>
            <person name="Li J."/>
        </authorList>
    </citation>
    <scope>NUCLEOTIDE SEQUENCE</scope>
    <source>
        <strain evidence="4">LH 10-3-1</strain>
    </source>
</reference>
<dbReference type="Pfam" id="PF08668">
    <property type="entry name" value="HDOD"/>
    <property type="match status" value="1"/>
</dbReference>
<dbReference type="InterPro" id="IPR011006">
    <property type="entry name" value="CheY-like_superfamily"/>
</dbReference>
<protein>
    <submittedName>
        <fullName evidence="4">HDOD domain-containing protein</fullName>
    </submittedName>
</protein>
<dbReference type="SUPFAM" id="SSF52172">
    <property type="entry name" value="CheY-like"/>
    <property type="match status" value="1"/>
</dbReference>
<feature type="domain" description="HDOD" evidence="3">
    <location>
        <begin position="144"/>
        <end position="326"/>
    </location>
</feature>
<dbReference type="PROSITE" id="PS50110">
    <property type="entry name" value="RESPONSE_REGULATORY"/>
    <property type="match status" value="1"/>
</dbReference>
<feature type="domain" description="Response regulatory" evidence="2">
    <location>
        <begin position="7"/>
        <end position="123"/>
    </location>
</feature>
<dbReference type="Gene3D" id="1.10.3210.10">
    <property type="entry name" value="Hypothetical protein af1432"/>
    <property type="match status" value="1"/>
</dbReference>
<evidence type="ECO:0000259" key="2">
    <source>
        <dbReference type="PROSITE" id="PS50110"/>
    </source>
</evidence>
<dbReference type="InterPro" id="IPR013976">
    <property type="entry name" value="HDOD"/>
</dbReference>
<dbReference type="PROSITE" id="PS51833">
    <property type="entry name" value="HDOD"/>
    <property type="match status" value="1"/>
</dbReference>
<dbReference type="SUPFAM" id="SSF109604">
    <property type="entry name" value="HD-domain/PDEase-like"/>
    <property type="match status" value="1"/>
</dbReference>
<dbReference type="InterPro" id="IPR001789">
    <property type="entry name" value="Sig_transdc_resp-reg_receiver"/>
</dbReference>
<accession>A0AB38YID7</accession>
<dbReference type="Pfam" id="PF00072">
    <property type="entry name" value="Response_reg"/>
    <property type="match status" value="1"/>
</dbReference>
<dbReference type="PANTHER" id="PTHR33525">
    <property type="match status" value="1"/>
</dbReference>
<feature type="modified residue" description="4-aspartylphosphate" evidence="1">
    <location>
        <position position="59"/>
    </location>
</feature>
<name>A0AB38YID7_9GAMM</name>
<gene>
    <name evidence="4" type="ORF">NFC81_03305</name>
</gene>
<dbReference type="PANTHER" id="PTHR33525:SF5">
    <property type="entry name" value="TWO COMPONENT SIGNAL TRANSDUCTION SYSTEM RESPONSE REGULATOR"/>
    <property type="match status" value="1"/>
</dbReference>
<dbReference type="Gene3D" id="3.40.50.2300">
    <property type="match status" value="1"/>
</dbReference>
<evidence type="ECO:0000313" key="4">
    <source>
        <dbReference type="EMBL" id="WLD58831.1"/>
    </source>
</evidence>
<dbReference type="AlphaFoldDB" id="A0AB38YID7"/>
<keyword evidence="1" id="KW-0597">Phosphoprotein</keyword>
<dbReference type="PIRSF" id="PIRSF036883">
    <property type="entry name" value="RR_HD-GYP_mod"/>
    <property type="match status" value="1"/>
</dbReference>
<evidence type="ECO:0000259" key="3">
    <source>
        <dbReference type="PROSITE" id="PS51833"/>
    </source>
</evidence>
<dbReference type="RefSeq" id="WP_304996117.1">
    <property type="nucleotide sequence ID" value="NZ_CP101717.1"/>
</dbReference>
<dbReference type="SMART" id="SM00448">
    <property type="entry name" value="REC"/>
    <property type="match status" value="1"/>
</dbReference>
<proteinExistence type="predicted"/>
<dbReference type="EMBL" id="CP101717">
    <property type="protein sequence ID" value="WLD58831.1"/>
    <property type="molecule type" value="Genomic_DNA"/>
</dbReference>
<dbReference type="InterPro" id="IPR014626">
    <property type="entry name" value="Sig_transdc_resp-reg_put"/>
</dbReference>
<sequence length="373" mass="40592">MTATVFSIMVVDDDKMFTNSIRRTLNRLKPEWHFTLLTSPLEAQQRLEQGESPHVLLTDLLMPRLNGAELLAHAHIHSPLTLRALLTGFNDEKVLTHNKGVVHFLLAKPFTDDDILHLLDSTESLANLPLTLETRTKLGRLRDLPILPAIYNKLCTLLKSPDAGLEDMARLIEQDAYLSGRFLQIANSPFLGFSRSTLSVLEAANRLGARLICSMVLALQSHQQLQSLISPAVHKSIADAAFMQANLSRKMAAYANMGQKAADQVYMASLLGSLGRLMTSTESNQALLADATPESFATDAIVTAYLLTLWGFDSSLCQLILEQSAGDTTALKSDSAALVACAGFVSKGESPPKDLLARSVNETSIASLLQHAS</sequence>